<reference evidence="1" key="1">
    <citation type="submission" date="2021-02" db="EMBL/GenBank/DDBJ databases">
        <authorList>
            <person name="Dougan E. K."/>
            <person name="Rhodes N."/>
            <person name="Thang M."/>
            <person name="Chan C."/>
        </authorList>
    </citation>
    <scope>NUCLEOTIDE SEQUENCE</scope>
</reference>
<organism evidence="1 2">
    <name type="scientific">Symbiodinium natans</name>
    <dbReference type="NCBI Taxonomy" id="878477"/>
    <lineage>
        <taxon>Eukaryota</taxon>
        <taxon>Sar</taxon>
        <taxon>Alveolata</taxon>
        <taxon>Dinophyceae</taxon>
        <taxon>Suessiales</taxon>
        <taxon>Symbiodiniaceae</taxon>
        <taxon>Symbiodinium</taxon>
    </lineage>
</organism>
<keyword evidence="2" id="KW-1185">Reference proteome</keyword>
<gene>
    <name evidence="1" type="ORF">SNAT2548_LOCUS16393</name>
</gene>
<sequence length="323" mass="36077">MLEAKNDEPGVLVAALEASKEQLEQQSGAPTVASPCRPIPCRAGGAEELSEGACGASDAETLDPSRLILPGLLHHLTLDEILAWRVTSRETRSARVLLQHVAEMGRLDRSESILDFADKIRRACQSPGAVYVEARDVEDMKYFECRWWCTKLASAIKKPFAETDVRHIVGSNLRYLLGQCRSADALVRKSAHYILRHHGSGGLPAVKQLIAEAMLCLMENLLPESGKISGEASKQFVLCTQHLGDVLRALEKPQRQRWASLLVRFIHEQQKCHKELIHSLKLLWRADDDPNRSYPEAEQHLWAFAETASTDVRGEFADLLVRC</sequence>
<proteinExistence type="predicted"/>
<dbReference type="EMBL" id="CAJNDS010002080">
    <property type="protein sequence ID" value="CAE7312219.1"/>
    <property type="molecule type" value="Genomic_DNA"/>
</dbReference>
<protein>
    <submittedName>
        <fullName evidence="1">Uncharacterized protein</fullName>
    </submittedName>
</protein>
<comment type="caution">
    <text evidence="1">The sequence shown here is derived from an EMBL/GenBank/DDBJ whole genome shotgun (WGS) entry which is preliminary data.</text>
</comment>
<dbReference type="OrthoDB" id="409175at2759"/>
<evidence type="ECO:0000313" key="1">
    <source>
        <dbReference type="EMBL" id="CAE7312219.1"/>
    </source>
</evidence>
<name>A0A812NE36_9DINO</name>
<accession>A0A812NE36</accession>
<dbReference type="Proteomes" id="UP000604046">
    <property type="component" value="Unassembled WGS sequence"/>
</dbReference>
<dbReference type="AlphaFoldDB" id="A0A812NE36"/>
<evidence type="ECO:0000313" key="2">
    <source>
        <dbReference type="Proteomes" id="UP000604046"/>
    </source>
</evidence>